<dbReference type="Proteomes" id="UP001597062">
    <property type="component" value="Unassembled WGS sequence"/>
</dbReference>
<dbReference type="Pfam" id="PF04299">
    <property type="entry name" value="FMN_bind_2"/>
    <property type="match status" value="1"/>
</dbReference>
<dbReference type="EMBL" id="JBHTJR010000030">
    <property type="protein sequence ID" value="MFD0992691.1"/>
    <property type="molecule type" value="Genomic_DNA"/>
</dbReference>
<gene>
    <name evidence="1" type="ORF">ACFQ1U_05700</name>
</gene>
<name>A0ABW3JSZ6_9FLAO</name>
<dbReference type="PIRSF" id="PIRSF010372">
    <property type="entry name" value="PaiB"/>
    <property type="match status" value="1"/>
</dbReference>
<protein>
    <submittedName>
        <fullName evidence="1">FMN-binding negative transcriptional regulator</fullName>
    </submittedName>
</protein>
<evidence type="ECO:0000313" key="1">
    <source>
        <dbReference type="EMBL" id="MFD0992691.1"/>
    </source>
</evidence>
<dbReference type="RefSeq" id="WP_386106232.1">
    <property type="nucleotide sequence ID" value="NZ_JBHTJR010000030.1"/>
</dbReference>
<dbReference type="PANTHER" id="PTHR35802">
    <property type="entry name" value="PROTEASE SYNTHASE AND SPORULATION PROTEIN PAI 2"/>
    <property type="match status" value="1"/>
</dbReference>
<dbReference type="PANTHER" id="PTHR35802:SF1">
    <property type="entry name" value="PROTEASE SYNTHASE AND SPORULATION PROTEIN PAI 2"/>
    <property type="match status" value="1"/>
</dbReference>
<dbReference type="Gene3D" id="2.30.110.10">
    <property type="entry name" value="Electron Transport, Fmn-binding Protein, Chain A"/>
    <property type="match status" value="1"/>
</dbReference>
<accession>A0ABW3JSZ6</accession>
<proteinExistence type="predicted"/>
<reference evidence="2" key="1">
    <citation type="journal article" date="2019" name="Int. J. Syst. Evol. Microbiol.">
        <title>The Global Catalogue of Microorganisms (GCM) 10K type strain sequencing project: providing services to taxonomists for standard genome sequencing and annotation.</title>
        <authorList>
            <consortium name="The Broad Institute Genomics Platform"/>
            <consortium name="The Broad Institute Genome Sequencing Center for Infectious Disease"/>
            <person name="Wu L."/>
            <person name="Ma J."/>
        </authorList>
    </citation>
    <scope>NUCLEOTIDE SEQUENCE [LARGE SCALE GENOMIC DNA]</scope>
    <source>
        <strain evidence="2">CCUG 60527</strain>
    </source>
</reference>
<organism evidence="1 2">
    <name type="scientific">Tenacibaculum geojense</name>
    <dbReference type="NCBI Taxonomy" id="915352"/>
    <lineage>
        <taxon>Bacteria</taxon>
        <taxon>Pseudomonadati</taxon>
        <taxon>Bacteroidota</taxon>
        <taxon>Flavobacteriia</taxon>
        <taxon>Flavobacteriales</taxon>
        <taxon>Flavobacteriaceae</taxon>
        <taxon>Tenacibaculum</taxon>
    </lineage>
</organism>
<dbReference type="SUPFAM" id="SSF50475">
    <property type="entry name" value="FMN-binding split barrel"/>
    <property type="match status" value="1"/>
</dbReference>
<evidence type="ECO:0000313" key="2">
    <source>
        <dbReference type="Proteomes" id="UP001597062"/>
    </source>
</evidence>
<dbReference type="InterPro" id="IPR007396">
    <property type="entry name" value="TR_PAI2-type"/>
</dbReference>
<comment type="caution">
    <text evidence="1">The sequence shown here is derived from an EMBL/GenBank/DDBJ whole genome shotgun (WGS) entry which is preliminary data.</text>
</comment>
<dbReference type="InterPro" id="IPR012349">
    <property type="entry name" value="Split_barrel_FMN-bd"/>
</dbReference>
<sequence>MYKVSNYKVNNVDELISFMKRYPLAFISGIDLNGNFVGTHIPLAVEKRGGQLFLVGHMMKQTDHYQAMKNNTKVFTVFNGPNGYISASWGTNKSKGSTWNYMTTHINGNISFFEGERLISLMRNFTLEHENNDQNSPTIFDNLPKSYKDKLMPHIIGFEIKIEKIEGVFKLSQDVNEETYTNILNELNKKGSMDKLLGDEMKNRREKLFS</sequence>
<keyword evidence="2" id="KW-1185">Reference proteome</keyword>